<dbReference type="Gene3D" id="1.10.10.60">
    <property type="entry name" value="Homeodomain-like"/>
    <property type="match status" value="1"/>
</dbReference>
<dbReference type="SMART" id="SM00342">
    <property type="entry name" value="HTH_ARAC"/>
    <property type="match status" value="1"/>
</dbReference>
<dbReference type="Pfam" id="PF12833">
    <property type="entry name" value="HTH_18"/>
    <property type="match status" value="1"/>
</dbReference>
<dbReference type="OrthoDB" id="252470at2"/>
<gene>
    <name evidence="6" type="ORF">SAMN05660206_104195</name>
</gene>
<dbReference type="InterPro" id="IPR009057">
    <property type="entry name" value="Homeodomain-like_sf"/>
</dbReference>
<dbReference type="EMBL" id="FOZZ01000004">
    <property type="protein sequence ID" value="SFS74082.1"/>
    <property type="molecule type" value="Genomic_DNA"/>
</dbReference>
<dbReference type="GO" id="GO:0043565">
    <property type="term" value="F:sequence-specific DNA binding"/>
    <property type="evidence" value="ECO:0007669"/>
    <property type="project" value="InterPro"/>
</dbReference>
<proteinExistence type="predicted"/>
<evidence type="ECO:0000313" key="6">
    <source>
        <dbReference type="EMBL" id="SFS74082.1"/>
    </source>
</evidence>
<evidence type="ECO:0000256" key="2">
    <source>
        <dbReference type="ARBA" id="ARBA00023125"/>
    </source>
</evidence>
<keyword evidence="7" id="KW-1185">Reference proteome</keyword>
<evidence type="ECO:0000259" key="5">
    <source>
        <dbReference type="PROSITE" id="PS01124"/>
    </source>
</evidence>
<feature type="compositionally biased region" description="Basic and acidic residues" evidence="4">
    <location>
        <begin position="1"/>
        <end position="11"/>
    </location>
</feature>
<reference evidence="6 7" key="1">
    <citation type="submission" date="2016-10" db="EMBL/GenBank/DDBJ databases">
        <authorList>
            <person name="de Groot N.N."/>
        </authorList>
    </citation>
    <scope>NUCLEOTIDE SEQUENCE [LARGE SCALE GENOMIC DNA]</scope>
    <source>
        <strain evidence="6 7">DSM 22789</strain>
    </source>
</reference>
<dbReference type="PANTHER" id="PTHR43280:SF10">
    <property type="entry name" value="REGULATORY PROTEIN POCR"/>
    <property type="match status" value="1"/>
</dbReference>
<organism evidence="6 7">
    <name type="scientific">Sphingobacterium wenxiniae</name>
    <dbReference type="NCBI Taxonomy" id="683125"/>
    <lineage>
        <taxon>Bacteria</taxon>
        <taxon>Pseudomonadati</taxon>
        <taxon>Bacteroidota</taxon>
        <taxon>Sphingobacteriia</taxon>
        <taxon>Sphingobacteriales</taxon>
        <taxon>Sphingobacteriaceae</taxon>
        <taxon>Sphingobacterium</taxon>
    </lineage>
</organism>
<dbReference type="PANTHER" id="PTHR43280">
    <property type="entry name" value="ARAC-FAMILY TRANSCRIPTIONAL REGULATOR"/>
    <property type="match status" value="1"/>
</dbReference>
<feature type="region of interest" description="Disordered" evidence="4">
    <location>
        <begin position="1"/>
        <end position="21"/>
    </location>
</feature>
<dbReference type="InterPro" id="IPR018060">
    <property type="entry name" value="HTH_AraC"/>
</dbReference>
<dbReference type="Proteomes" id="UP000198785">
    <property type="component" value="Unassembled WGS sequence"/>
</dbReference>
<accession>A0A1I6SAW4</accession>
<keyword evidence="2" id="KW-0238">DNA-binding</keyword>
<keyword evidence="1" id="KW-0805">Transcription regulation</keyword>
<dbReference type="PROSITE" id="PS01124">
    <property type="entry name" value="HTH_ARAC_FAMILY_2"/>
    <property type="match status" value="1"/>
</dbReference>
<dbReference type="GO" id="GO:0003700">
    <property type="term" value="F:DNA-binding transcription factor activity"/>
    <property type="evidence" value="ECO:0007669"/>
    <property type="project" value="InterPro"/>
</dbReference>
<evidence type="ECO:0000256" key="4">
    <source>
        <dbReference type="SAM" id="MobiDB-lite"/>
    </source>
</evidence>
<protein>
    <submittedName>
        <fullName evidence="6">Helix-turn-helix domain-containing protein</fullName>
    </submittedName>
</protein>
<keyword evidence="3" id="KW-0804">Transcription</keyword>
<name>A0A1I6SAW4_9SPHI</name>
<dbReference type="STRING" id="683125.SAMN05660206_104195"/>
<sequence length="320" mass="36925">MPEKSPLHLWRESVSSKPSPRDTFKGMHLAVLHQASRLKLDGGLLYIQLKVQDFVLCELKGRPKDMVSFELPSEDEEILWICLQFQGRLTFPNGGTSKADTIFTFSADDLNLTVQHEKVWVLFMGVSGVSKPQLMAEYPKLREYAGKQADRMGMALPITYVERQALEVFSRLTFGPFITQHHIAQLLGKFYTSYIEQLRRYEKGNGKDISLVPLYHKVLAYIHENYMKEGLNREMIANAFNCSPRSISRAFEGRSITVGAAIQKVRLYKGRELLRNNPELTIEQIAVTLYFTDAKHFANQYKKQFNQTPRQDRKNIADWR</sequence>
<feature type="domain" description="HTH araC/xylS-type" evidence="5">
    <location>
        <begin position="216"/>
        <end position="315"/>
    </location>
</feature>
<dbReference type="AlphaFoldDB" id="A0A1I6SAW4"/>
<evidence type="ECO:0000313" key="7">
    <source>
        <dbReference type="Proteomes" id="UP000198785"/>
    </source>
</evidence>
<dbReference type="SUPFAM" id="SSF46689">
    <property type="entry name" value="Homeodomain-like"/>
    <property type="match status" value="1"/>
</dbReference>
<evidence type="ECO:0000256" key="3">
    <source>
        <dbReference type="ARBA" id="ARBA00023163"/>
    </source>
</evidence>
<evidence type="ECO:0000256" key="1">
    <source>
        <dbReference type="ARBA" id="ARBA00023015"/>
    </source>
</evidence>
<dbReference type="RefSeq" id="WP_093364879.1">
    <property type="nucleotide sequence ID" value="NZ_FOZZ01000004.1"/>
</dbReference>